<keyword evidence="2" id="KW-1185">Reference proteome</keyword>
<sequence length="259" mass="28102">MVSTSFIIVTILLVNFSSCLCVILHKNNTFRHKSFAYALATWYGNETGAGSGGACGWEDDVKDPPLSSMISAGNANIFLNGKRCGHCFQIFCNQPPYCSGQPITVTVSDECPETCNNAPFHFDLSGYAFGAMALPGQDHNLRQLGQVDVQFQRVPCSYGGTSLAFKVHEDCNQYWFAMAIEYANGDGGFGYVEIAGGGTQNFVGMDNIWGAVWKKDIDPSFIAPFSFRLTSTDGKTIVATNVIPTTFSTGSKYSSNVNF</sequence>
<dbReference type="EMBL" id="CM042047">
    <property type="protein sequence ID" value="KAI3771279.1"/>
    <property type="molecule type" value="Genomic_DNA"/>
</dbReference>
<evidence type="ECO:0000313" key="2">
    <source>
        <dbReference type="Proteomes" id="UP001055879"/>
    </source>
</evidence>
<proteinExistence type="predicted"/>
<comment type="caution">
    <text evidence="1">The sequence shown here is derived from an EMBL/GenBank/DDBJ whole genome shotgun (WGS) entry which is preliminary data.</text>
</comment>
<name>A0ACB9FIW7_ARCLA</name>
<gene>
    <name evidence="1" type="ORF">L6452_02440</name>
</gene>
<accession>A0ACB9FIW7</accession>
<organism evidence="1 2">
    <name type="scientific">Arctium lappa</name>
    <name type="common">Greater burdock</name>
    <name type="synonym">Lappa major</name>
    <dbReference type="NCBI Taxonomy" id="4217"/>
    <lineage>
        <taxon>Eukaryota</taxon>
        <taxon>Viridiplantae</taxon>
        <taxon>Streptophyta</taxon>
        <taxon>Embryophyta</taxon>
        <taxon>Tracheophyta</taxon>
        <taxon>Spermatophyta</taxon>
        <taxon>Magnoliopsida</taxon>
        <taxon>eudicotyledons</taxon>
        <taxon>Gunneridae</taxon>
        <taxon>Pentapetalae</taxon>
        <taxon>asterids</taxon>
        <taxon>campanulids</taxon>
        <taxon>Asterales</taxon>
        <taxon>Asteraceae</taxon>
        <taxon>Carduoideae</taxon>
        <taxon>Cardueae</taxon>
        <taxon>Arctiinae</taxon>
        <taxon>Arctium</taxon>
    </lineage>
</organism>
<protein>
    <submittedName>
        <fullName evidence="1">Uncharacterized protein</fullName>
    </submittedName>
</protein>
<reference evidence="2" key="1">
    <citation type="journal article" date="2022" name="Mol. Ecol. Resour.">
        <title>The genomes of chicory, endive, great burdock and yacon provide insights into Asteraceae palaeo-polyploidization history and plant inulin production.</title>
        <authorList>
            <person name="Fan W."/>
            <person name="Wang S."/>
            <person name="Wang H."/>
            <person name="Wang A."/>
            <person name="Jiang F."/>
            <person name="Liu H."/>
            <person name="Zhao H."/>
            <person name="Xu D."/>
            <person name="Zhang Y."/>
        </authorList>
    </citation>
    <scope>NUCLEOTIDE SEQUENCE [LARGE SCALE GENOMIC DNA]</scope>
    <source>
        <strain evidence="2">cv. Niubang</strain>
    </source>
</reference>
<evidence type="ECO:0000313" key="1">
    <source>
        <dbReference type="EMBL" id="KAI3771279.1"/>
    </source>
</evidence>
<dbReference type="Proteomes" id="UP001055879">
    <property type="component" value="Linkage Group LG01"/>
</dbReference>
<reference evidence="1 2" key="2">
    <citation type="journal article" date="2022" name="Mol. Ecol. Resour.">
        <title>The genomes of chicory, endive, great burdock and yacon provide insights into Asteraceae paleo-polyploidization history and plant inulin production.</title>
        <authorList>
            <person name="Fan W."/>
            <person name="Wang S."/>
            <person name="Wang H."/>
            <person name="Wang A."/>
            <person name="Jiang F."/>
            <person name="Liu H."/>
            <person name="Zhao H."/>
            <person name="Xu D."/>
            <person name="Zhang Y."/>
        </authorList>
    </citation>
    <scope>NUCLEOTIDE SEQUENCE [LARGE SCALE GENOMIC DNA]</scope>
    <source>
        <strain evidence="2">cv. Niubang</strain>
    </source>
</reference>